<gene>
    <name evidence="2" type="ORF">E3N88_04949</name>
</gene>
<dbReference type="GO" id="GO:0010181">
    <property type="term" value="F:FMN binding"/>
    <property type="evidence" value="ECO:0007669"/>
    <property type="project" value="InterPro"/>
</dbReference>
<accession>A0A5N6PXX6</accession>
<dbReference type="EMBL" id="SZYD01000002">
    <property type="protein sequence ID" value="KAD7117681.1"/>
    <property type="molecule type" value="Genomic_DNA"/>
</dbReference>
<dbReference type="PANTHER" id="PTHR36409:SF1">
    <property type="entry name" value="BLOC-1-RELATED COMPLEX SUBUNIT 5"/>
    <property type="match status" value="1"/>
</dbReference>
<evidence type="ECO:0000259" key="1">
    <source>
        <dbReference type="PROSITE" id="PS50902"/>
    </source>
</evidence>
<sequence length="293" mass="33156">MQPAVTMNVENLLEPLVIVVPNKVHKEEVNDGKKKVMVFFGTQSGTAERFAKTLVEEAKTRYEKVLFKVIDLDDHADDDEYEEKLKKESLAFFFLSTYGDGEPAYNVVRFYKWFTEGHAKGEWLNKLQYGVFCLENIQYEHFNMIAKVVNDGLADQGMLSLLHINFSMIFLQEEIENKIELADALALKLLQRYDYSLSAMKTASTHLSGVDELQVELGELKGRLTEVMSNCDALCKRIIAGGPEPLQSSIKPFAEAANSKSDSNMAAPPLFLDRMTKHSSDVVLVFSDHMLRL</sequence>
<evidence type="ECO:0000313" key="3">
    <source>
        <dbReference type="Proteomes" id="UP000326396"/>
    </source>
</evidence>
<keyword evidence="3" id="KW-1185">Reference proteome</keyword>
<dbReference type="SUPFAM" id="SSF52218">
    <property type="entry name" value="Flavoproteins"/>
    <property type="match status" value="1"/>
</dbReference>
<dbReference type="InterPro" id="IPR001094">
    <property type="entry name" value="Flavdoxin-like"/>
</dbReference>
<feature type="domain" description="Flavodoxin-like" evidence="1">
    <location>
        <begin position="36"/>
        <end position="190"/>
    </location>
</feature>
<protein>
    <recommendedName>
        <fullName evidence="1">Flavodoxin-like domain-containing protein</fullName>
    </recommendedName>
</protein>
<reference evidence="2 3" key="1">
    <citation type="submission" date="2019-05" db="EMBL/GenBank/DDBJ databases">
        <title>Mikania micrantha, genome provides insights into the molecular mechanism of rapid growth.</title>
        <authorList>
            <person name="Liu B."/>
        </authorList>
    </citation>
    <scope>NUCLEOTIDE SEQUENCE [LARGE SCALE GENOMIC DNA]</scope>
    <source>
        <strain evidence="2">NLD-2019</strain>
        <tissue evidence="2">Leaf</tissue>
    </source>
</reference>
<organism evidence="2 3">
    <name type="scientific">Mikania micrantha</name>
    <name type="common">bitter vine</name>
    <dbReference type="NCBI Taxonomy" id="192012"/>
    <lineage>
        <taxon>Eukaryota</taxon>
        <taxon>Viridiplantae</taxon>
        <taxon>Streptophyta</taxon>
        <taxon>Embryophyta</taxon>
        <taxon>Tracheophyta</taxon>
        <taxon>Spermatophyta</taxon>
        <taxon>Magnoliopsida</taxon>
        <taxon>eudicotyledons</taxon>
        <taxon>Gunneridae</taxon>
        <taxon>Pentapetalae</taxon>
        <taxon>asterids</taxon>
        <taxon>campanulids</taxon>
        <taxon>Asterales</taxon>
        <taxon>Asteraceae</taxon>
        <taxon>Asteroideae</taxon>
        <taxon>Heliantheae alliance</taxon>
        <taxon>Eupatorieae</taxon>
        <taxon>Mikania</taxon>
    </lineage>
</organism>
<dbReference type="Pfam" id="PF00258">
    <property type="entry name" value="Flavodoxin_1"/>
    <property type="match status" value="1"/>
</dbReference>
<name>A0A5N6PXX6_9ASTR</name>
<dbReference type="InterPro" id="IPR029039">
    <property type="entry name" value="Flavoprotein-like_sf"/>
</dbReference>
<dbReference type="Proteomes" id="UP000326396">
    <property type="component" value="Linkage Group LG10"/>
</dbReference>
<dbReference type="AlphaFoldDB" id="A0A5N6PXX6"/>
<dbReference type="OrthoDB" id="1060596at2759"/>
<dbReference type="PRINTS" id="PR00369">
    <property type="entry name" value="FLAVODOXIN"/>
</dbReference>
<dbReference type="PANTHER" id="PTHR36409">
    <property type="entry name" value="EXPRESSED PROTEIN"/>
    <property type="match status" value="1"/>
</dbReference>
<dbReference type="PROSITE" id="PS50902">
    <property type="entry name" value="FLAVODOXIN_LIKE"/>
    <property type="match status" value="1"/>
</dbReference>
<evidence type="ECO:0000313" key="2">
    <source>
        <dbReference type="EMBL" id="KAD7117681.1"/>
    </source>
</evidence>
<comment type="caution">
    <text evidence="2">The sequence shown here is derived from an EMBL/GenBank/DDBJ whole genome shotgun (WGS) entry which is preliminary data.</text>
</comment>
<proteinExistence type="predicted"/>
<dbReference type="InterPro" id="IPR008254">
    <property type="entry name" value="Flavodoxin/NO_synth"/>
</dbReference>
<dbReference type="Gene3D" id="3.40.50.360">
    <property type="match status" value="1"/>
</dbReference>